<proteinExistence type="predicted"/>
<reference evidence="2 3" key="2">
    <citation type="submission" date="2018-11" db="EMBL/GenBank/DDBJ databases">
        <authorList>
            <consortium name="Pathogen Informatics"/>
        </authorList>
    </citation>
    <scope>NUCLEOTIDE SEQUENCE [LARGE SCALE GENOMIC DNA]</scope>
</reference>
<dbReference type="WBParaSite" id="ASIM_0000079401-mRNA-1">
    <property type="protein sequence ID" value="ASIM_0000079401-mRNA-1"/>
    <property type="gene ID" value="ASIM_0000079401"/>
</dbReference>
<protein>
    <submittedName>
        <fullName evidence="4">4-hydroxybenzoate transporter</fullName>
    </submittedName>
</protein>
<reference evidence="4" key="1">
    <citation type="submission" date="2017-02" db="UniProtKB">
        <authorList>
            <consortium name="WormBaseParasite"/>
        </authorList>
    </citation>
    <scope>IDENTIFICATION</scope>
</reference>
<keyword evidence="1" id="KW-1133">Transmembrane helix</keyword>
<organism evidence="4">
    <name type="scientific">Anisakis simplex</name>
    <name type="common">Herring worm</name>
    <dbReference type="NCBI Taxonomy" id="6269"/>
    <lineage>
        <taxon>Eukaryota</taxon>
        <taxon>Metazoa</taxon>
        <taxon>Ecdysozoa</taxon>
        <taxon>Nematoda</taxon>
        <taxon>Chromadorea</taxon>
        <taxon>Rhabditida</taxon>
        <taxon>Spirurina</taxon>
        <taxon>Ascaridomorpha</taxon>
        <taxon>Ascaridoidea</taxon>
        <taxon>Anisakidae</taxon>
        <taxon>Anisakis</taxon>
        <taxon>Anisakis simplex complex</taxon>
    </lineage>
</organism>
<dbReference type="AlphaFoldDB" id="A0A0M3IZW0"/>
<evidence type="ECO:0000313" key="3">
    <source>
        <dbReference type="Proteomes" id="UP000267096"/>
    </source>
</evidence>
<evidence type="ECO:0000313" key="2">
    <source>
        <dbReference type="EMBL" id="VDK17986.1"/>
    </source>
</evidence>
<accession>A0A0M3IZW0</accession>
<evidence type="ECO:0000256" key="1">
    <source>
        <dbReference type="SAM" id="Phobius"/>
    </source>
</evidence>
<keyword evidence="3" id="KW-1185">Reference proteome</keyword>
<name>A0A0M3IZW0_ANISI</name>
<sequence length="83" mass="9825">MDSYPNETLSAEKGKRIWTIRLVAFLWWLPIVTSQFLWLMMQGRMYELNRGIPINDVDLVGLTTMSFPPRHLLDPAQQWYKPT</sequence>
<dbReference type="Proteomes" id="UP000267096">
    <property type="component" value="Unassembled WGS sequence"/>
</dbReference>
<dbReference type="EMBL" id="UYRR01000537">
    <property type="protein sequence ID" value="VDK17986.1"/>
    <property type="molecule type" value="Genomic_DNA"/>
</dbReference>
<gene>
    <name evidence="2" type="ORF">ASIM_LOCUS693</name>
</gene>
<feature type="transmembrane region" description="Helical" evidence="1">
    <location>
        <begin position="20"/>
        <end position="40"/>
    </location>
</feature>
<keyword evidence="1" id="KW-0812">Transmembrane</keyword>
<keyword evidence="1" id="KW-0472">Membrane</keyword>
<evidence type="ECO:0000313" key="4">
    <source>
        <dbReference type="WBParaSite" id="ASIM_0000079401-mRNA-1"/>
    </source>
</evidence>